<dbReference type="SUPFAM" id="SSF48726">
    <property type="entry name" value="Immunoglobulin"/>
    <property type="match status" value="1"/>
</dbReference>
<evidence type="ECO:0000256" key="6">
    <source>
        <dbReference type="SAM" id="SignalP"/>
    </source>
</evidence>
<dbReference type="PANTHER" id="PTHR24366:SF96">
    <property type="entry name" value="LEUCINE RICH REPEAT CONTAINING 53"/>
    <property type="match status" value="1"/>
</dbReference>
<accession>A0A226DX72</accession>
<dbReference type="SUPFAM" id="SSF52058">
    <property type="entry name" value="L domain-like"/>
    <property type="match status" value="2"/>
</dbReference>
<keyword evidence="1" id="KW-0433">Leucine-rich repeat</keyword>
<keyword evidence="9" id="KW-1185">Reference proteome</keyword>
<dbReference type="SMART" id="SM00082">
    <property type="entry name" value="LRRCT"/>
    <property type="match status" value="2"/>
</dbReference>
<dbReference type="Gene3D" id="2.60.40.10">
    <property type="entry name" value="Immunoglobulins"/>
    <property type="match status" value="1"/>
</dbReference>
<dbReference type="PANTHER" id="PTHR24366">
    <property type="entry name" value="IG(IMMUNOGLOBULIN) AND LRR(LEUCINE RICH REPEAT) DOMAINS"/>
    <property type="match status" value="1"/>
</dbReference>
<feature type="transmembrane region" description="Helical" evidence="5">
    <location>
        <begin position="403"/>
        <end position="428"/>
    </location>
</feature>
<evidence type="ECO:0000313" key="9">
    <source>
        <dbReference type="Proteomes" id="UP000198287"/>
    </source>
</evidence>
<dbReference type="AlphaFoldDB" id="A0A226DX72"/>
<dbReference type="Pfam" id="PF13855">
    <property type="entry name" value="LRR_8"/>
    <property type="match status" value="1"/>
</dbReference>
<dbReference type="PROSITE" id="PS50835">
    <property type="entry name" value="IG_LIKE"/>
    <property type="match status" value="1"/>
</dbReference>
<dbReference type="InterPro" id="IPR036179">
    <property type="entry name" value="Ig-like_dom_sf"/>
</dbReference>
<keyword evidence="2 6" id="KW-0732">Signal</keyword>
<feature type="chain" id="PRO_5013189142" evidence="6">
    <location>
        <begin position="25"/>
        <end position="1026"/>
    </location>
</feature>
<keyword evidence="5" id="KW-0472">Membrane</keyword>
<organism evidence="8 9">
    <name type="scientific">Folsomia candida</name>
    <name type="common">Springtail</name>
    <dbReference type="NCBI Taxonomy" id="158441"/>
    <lineage>
        <taxon>Eukaryota</taxon>
        <taxon>Metazoa</taxon>
        <taxon>Ecdysozoa</taxon>
        <taxon>Arthropoda</taxon>
        <taxon>Hexapoda</taxon>
        <taxon>Collembola</taxon>
        <taxon>Entomobryomorpha</taxon>
        <taxon>Isotomoidea</taxon>
        <taxon>Isotomidae</taxon>
        <taxon>Proisotominae</taxon>
        <taxon>Folsomia</taxon>
    </lineage>
</organism>
<dbReference type="OrthoDB" id="4691307at2759"/>
<keyword evidence="5" id="KW-0812">Transmembrane</keyword>
<dbReference type="InterPro" id="IPR001611">
    <property type="entry name" value="Leu-rich_rpt"/>
</dbReference>
<feature type="signal peptide" evidence="6">
    <location>
        <begin position="1"/>
        <end position="24"/>
    </location>
</feature>
<keyword evidence="3" id="KW-0677">Repeat</keyword>
<dbReference type="InterPro" id="IPR032675">
    <property type="entry name" value="LRR_dom_sf"/>
</dbReference>
<evidence type="ECO:0000256" key="5">
    <source>
        <dbReference type="SAM" id="Phobius"/>
    </source>
</evidence>
<feature type="transmembrane region" description="Helical" evidence="5">
    <location>
        <begin position="978"/>
        <end position="1000"/>
    </location>
</feature>
<evidence type="ECO:0000256" key="4">
    <source>
        <dbReference type="ARBA" id="ARBA00023157"/>
    </source>
</evidence>
<dbReference type="OMA" id="FWCTAKN"/>
<dbReference type="InterPro" id="IPR007110">
    <property type="entry name" value="Ig-like_dom"/>
</dbReference>
<sequence length="1026" mass="115293">MAKISPLLYLFLLSISTSLQLTSACTCTFFQSPSTLRCSNCTEIPSYHDPRSITHLDLSSGSNTLTNALTSNTFINKGFFTLKHINLSHTEIGDIDMDAFLGIKELREVTLDLSYNSISFLRMTRFTNPKVLNLRGNPIESLDLGWLATELSELDLSNCSLTKIPPGAPFINSHLARINLDSNRLTSLPWTEIRNMNFLKELSLKDNPWRCDCQMYFLREYLLNRRGLDISSEVVCASPPELKGRRLSSIPMGELYCPLENKGLIGDVSEDMVRLQCLTEGLKEPEVEWHQGTLGREDLLVSQPGISIYNVPLPTPENYRQLHRFRWESVLEISANNSAYEGPWQFWCTAKNMYVPSSSSPSQPPMTSYAKNGSFLKIADEDTPIVTSTILPITGPSTSFEDFFLQIFILVCTLGVIILIFLVVLIVLSVRLRRKLDRVVEEFKSNGVNQIYRNSRDMLRGVPVRSARYLTLPHKNCGDGWGWGWMRVGVGVDGGGGGFDGGGGQQLDDFVFVEETYLFSIPPLHFDKDGHTSVFLTMSKISSFLPLFLLLSSSTSPQLTSACTCTVLKELSTSILRPEPDLTLKCSNCTKIPTYHDPRSITHLDLSSGSNKLTDKLISNTFINKGFFNLKHINLSNSGIGDIDMDAFLGINDFREVTLDLSHNSISSIRMTRLTNPKVLNLRGNPIKKLKLGWFGELSVLDLSNCSMKEIPSGAPFADTFLTRINLDSNRLTSLRWTELRDNGLLRHVSLKDNPWRCDCHMEFLREYLLNKRALDVSCDVVCATPPEMEGRKLSSIPRGELPCPLESKGLIGDASEEKVRLRCLTEGVPEPKIEWYQGTLRVEDLLVSQPGISIYNVPLPPSETGQLYRYIWESVLDISANNSAYEHPWHFWCTAKNLHGTASQEIILTRPTPTAQSLPPGQPVCLRWTPMEIVTEETTVSPFAKNGSYLKNFDQSLQTILLKKTPAPPTDLAVRKFVVLLFTLFVISLIFFVVLTVLVTRLTRKLDRLVENIREMVVLLRNGND</sequence>
<dbReference type="InterPro" id="IPR013783">
    <property type="entry name" value="Ig-like_fold"/>
</dbReference>
<evidence type="ECO:0000313" key="8">
    <source>
        <dbReference type="EMBL" id="OXA49660.1"/>
    </source>
</evidence>
<dbReference type="CDD" id="cd00096">
    <property type="entry name" value="Ig"/>
    <property type="match status" value="1"/>
</dbReference>
<gene>
    <name evidence="8" type="ORF">Fcan01_15631</name>
</gene>
<proteinExistence type="predicted"/>
<name>A0A226DX72_FOLCA</name>
<dbReference type="InterPro" id="IPR000483">
    <property type="entry name" value="Cys-rich_flank_reg_C"/>
</dbReference>
<evidence type="ECO:0000256" key="2">
    <source>
        <dbReference type="ARBA" id="ARBA00022729"/>
    </source>
</evidence>
<dbReference type="Proteomes" id="UP000198287">
    <property type="component" value="Unassembled WGS sequence"/>
</dbReference>
<feature type="domain" description="Ig-like" evidence="7">
    <location>
        <begin position="798"/>
        <end position="910"/>
    </location>
</feature>
<protein>
    <submittedName>
        <fullName evidence="8">Nyctalopin</fullName>
    </submittedName>
</protein>
<evidence type="ECO:0000256" key="3">
    <source>
        <dbReference type="ARBA" id="ARBA00022737"/>
    </source>
</evidence>
<dbReference type="Pfam" id="PF01463">
    <property type="entry name" value="LRRCT"/>
    <property type="match status" value="2"/>
</dbReference>
<reference evidence="8 9" key="1">
    <citation type="submission" date="2015-12" db="EMBL/GenBank/DDBJ databases">
        <title>The genome of Folsomia candida.</title>
        <authorList>
            <person name="Faddeeva A."/>
            <person name="Derks M.F."/>
            <person name="Anvar Y."/>
            <person name="Smit S."/>
            <person name="Van Straalen N."/>
            <person name="Roelofs D."/>
        </authorList>
    </citation>
    <scope>NUCLEOTIDE SEQUENCE [LARGE SCALE GENOMIC DNA]</scope>
    <source>
        <strain evidence="8 9">VU population</strain>
        <tissue evidence="8">Whole body</tissue>
    </source>
</reference>
<dbReference type="EMBL" id="LNIX01000010">
    <property type="protein sequence ID" value="OXA49660.1"/>
    <property type="molecule type" value="Genomic_DNA"/>
</dbReference>
<dbReference type="Gene3D" id="3.80.10.10">
    <property type="entry name" value="Ribonuclease Inhibitor"/>
    <property type="match status" value="2"/>
</dbReference>
<comment type="caution">
    <text evidence="8">The sequence shown here is derived from an EMBL/GenBank/DDBJ whole genome shotgun (WGS) entry which is preliminary data.</text>
</comment>
<evidence type="ECO:0000256" key="1">
    <source>
        <dbReference type="ARBA" id="ARBA00022614"/>
    </source>
</evidence>
<dbReference type="PROSITE" id="PS51257">
    <property type="entry name" value="PROKAR_LIPOPROTEIN"/>
    <property type="match status" value="1"/>
</dbReference>
<dbReference type="STRING" id="158441.A0A226DX72"/>
<keyword evidence="5" id="KW-1133">Transmembrane helix</keyword>
<keyword evidence="4" id="KW-1015">Disulfide bond</keyword>
<evidence type="ECO:0000259" key="7">
    <source>
        <dbReference type="PROSITE" id="PS50835"/>
    </source>
</evidence>